<organism evidence="1 2">
    <name type="scientific">Desulfocucumis palustris</name>
    <dbReference type="NCBI Taxonomy" id="1898651"/>
    <lineage>
        <taxon>Bacteria</taxon>
        <taxon>Bacillati</taxon>
        <taxon>Bacillota</taxon>
        <taxon>Clostridia</taxon>
        <taxon>Eubacteriales</taxon>
        <taxon>Desulfocucumaceae</taxon>
        <taxon>Desulfocucumis</taxon>
    </lineage>
</organism>
<dbReference type="EMBL" id="BFAV01000015">
    <property type="protein sequence ID" value="GBF31962.1"/>
    <property type="molecule type" value="Genomic_DNA"/>
</dbReference>
<keyword evidence="2" id="KW-1185">Reference proteome</keyword>
<protein>
    <submittedName>
        <fullName evidence="1">Uncharacterized protein</fullName>
    </submittedName>
</protein>
<reference evidence="2" key="1">
    <citation type="submission" date="2018-02" db="EMBL/GenBank/DDBJ databases">
        <title>Genome sequence of Desulfocucumis palustris strain NAW-5.</title>
        <authorList>
            <person name="Watanabe M."/>
            <person name="Kojima H."/>
            <person name="Fukui M."/>
        </authorList>
    </citation>
    <scope>NUCLEOTIDE SEQUENCE [LARGE SCALE GENOMIC DNA]</scope>
    <source>
        <strain evidence="2">NAW-5</strain>
    </source>
</reference>
<name>A0A2L2X7L2_9FIRM</name>
<sequence length="56" mass="6542">MVEKQGAKLRDTKFYLQAVYNTPPIGWKRKNEKMIIISPEAKLPPVEELYDLCSIF</sequence>
<evidence type="ECO:0000313" key="1">
    <source>
        <dbReference type="EMBL" id="GBF31962.1"/>
    </source>
</evidence>
<proteinExistence type="predicted"/>
<gene>
    <name evidence="1" type="ORF">DCCM_0152</name>
</gene>
<accession>A0A2L2X7L2</accession>
<dbReference type="Proteomes" id="UP000239549">
    <property type="component" value="Unassembled WGS sequence"/>
</dbReference>
<dbReference type="AlphaFoldDB" id="A0A2L2X7L2"/>
<evidence type="ECO:0000313" key="2">
    <source>
        <dbReference type="Proteomes" id="UP000239549"/>
    </source>
</evidence>
<comment type="caution">
    <text evidence="1">The sequence shown here is derived from an EMBL/GenBank/DDBJ whole genome shotgun (WGS) entry which is preliminary data.</text>
</comment>